<dbReference type="PANTHER" id="PTHR43513:SF3">
    <property type="entry name" value="DIHYDROOROTATE DEHYDROGENASE B (NAD(+)), ELECTRON TRANSFER SUBUNIT-RELATED"/>
    <property type="match status" value="1"/>
</dbReference>
<keyword evidence="9 15" id="KW-0665">Pyrimidine biosynthesis</keyword>
<comment type="similarity">
    <text evidence="2 15">Belongs to the PyrK family.</text>
</comment>
<dbReference type="OrthoDB" id="9778346at2"/>
<evidence type="ECO:0000256" key="14">
    <source>
        <dbReference type="ARBA" id="ARBA00082223"/>
    </source>
</evidence>
<dbReference type="InterPro" id="IPR039261">
    <property type="entry name" value="FNR_nucleotide-bd"/>
</dbReference>
<keyword evidence="4 15" id="KW-0813">Transport</keyword>
<dbReference type="InterPro" id="IPR050353">
    <property type="entry name" value="PyrK_electron_transfer"/>
</dbReference>
<feature type="binding site" evidence="15 16">
    <location>
        <begin position="69"/>
        <end position="71"/>
    </location>
    <ligand>
        <name>FAD</name>
        <dbReference type="ChEBI" id="CHEBI:57692"/>
    </ligand>
</feature>
<evidence type="ECO:0000256" key="4">
    <source>
        <dbReference type="ARBA" id="ARBA00022448"/>
    </source>
</evidence>
<reference evidence="19 20" key="1">
    <citation type="submission" date="2016-10" db="EMBL/GenBank/DDBJ databases">
        <authorList>
            <person name="de Groot N.N."/>
        </authorList>
    </citation>
    <scope>NUCLEOTIDE SEQUENCE [LARGE SCALE GENOMIC DNA]</scope>
    <source>
        <strain evidence="19 20">CGMCC 1.6134</strain>
    </source>
</reference>
<feature type="binding site" evidence="15 17">
    <location>
        <position position="228"/>
    </location>
    <ligand>
        <name>[2Fe-2S] cluster</name>
        <dbReference type="ChEBI" id="CHEBI:190135"/>
    </ligand>
</feature>
<dbReference type="AlphaFoldDB" id="A0A1I4IZY5"/>
<dbReference type="PROSITE" id="PS51384">
    <property type="entry name" value="FAD_FR"/>
    <property type="match status" value="1"/>
</dbReference>
<dbReference type="InterPro" id="IPR012165">
    <property type="entry name" value="Cyt_c3_hydrogenase_gsu"/>
</dbReference>
<evidence type="ECO:0000256" key="7">
    <source>
        <dbReference type="ARBA" id="ARBA00022723"/>
    </source>
</evidence>
<dbReference type="UniPathway" id="UPA00070">
    <property type="reaction ID" value="UER00945"/>
</dbReference>
<feature type="binding site" evidence="15 16">
    <location>
        <begin position="52"/>
        <end position="55"/>
    </location>
    <ligand>
        <name>FAD</name>
        <dbReference type="ChEBI" id="CHEBI:57692"/>
    </ligand>
</feature>
<feature type="binding site" evidence="15 17">
    <location>
        <position position="225"/>
    </location>
    <ligand>
        <name>[2Fe-2S] cluster</name>
        <dbReference type="ChEBI" id="CHEBI:190135"/>
    </ligand>
</feature>
<protein>
    <recommendedName>
        <fullName evidence="13 15">Dihydroorotate dehydrogenase B (NAD(+)), electron transfer subunit</fullName>
    </recommendedName>
    <alternativeName>
        <fullName evidence="14 15">Dihydroorotate oxidase B, electron transfer subunit</fullName>
    </alternativeName>
</protein>
<keyword evidence="10 15" id="KW-0249">Electron transport</keyword>
<dbReference type="SUPFAM" id="SSF52343">
    <property type="entry name" value="Ferredoxin reductase-like, C-terminal NADP-linked domain"/>
    <property type="match status" value="1"/>
</dbReference>
<comment type="cofactor">
    <cofactor evidence="15">
        <name>[2Fe-2S] cluster</name>
        <dbReference type="ChEBI" id="CHEBI:190135"/>
    </cofactor>
    <text evidence="15">Binds 1 [2Fe-2S] cluster per subunit.</text>
</comment>
<evidence type="ECO:0000256" key="11">
    <source>
        <dbReference type="ARBA" id="ARBA00023004"/>
    </source>
</evidence>
<dbReference type="GO" id="GO:0009055">
    <property type="term" value="F:electron transfer activity"/>
    <property type="evidence" value="ECO:0007669"/>
    <property type="project" value="UniProtKB-UniRule"/>
</dbReference>
<keyword evidence="11 15" id="KW-0408">Iron</keyword>
<dbReference type="PANTHER" id="PTHR43513">
    <property type="entry name" value="DIHYDROOROTATE DEHYDROGENASE B (NAD(+)), ELECTRON TRANSFER SUBUNIT"/>
    <property type="match status" value="1"/>
</dbReference>
<dbReference type="Gene3D" id="2.40.30.10">
    <property type="entry name" value="Translation factors"/>
    <property type="match status" value="1"/>
</dbReference>
<dbReference type="Gene3D" id="2.10.240.10">
    <property type="entry name" value="Dihydroorotate dehydrogenase, electron transfer subunit"/>
    <property type="match status" value="1"/>
</dbReference>
<evidence type="ECO:0000256" key="12">
    <source>
        <dbReference type="ARBA" id="ARBA00023014"/>
    </source>
</evidence>
<evidence type="ECO:0000256" key="2">
    <source>
        <dbReference type="ARBA" id="ARBA00006422"/>
    </source>
</evidence>
<comment type="function">
    <text evidence="15">Responsible for channeling the electrons from the oxidation of dihydroorotate from the FMN redox center in the PyrD type B subunit to the ultimate electron acceptor NAD(+).</text>
</comment>
<comment type="subunit">
    <text evidence="3 15">Heterotetramer of 2 PyrK and 2 PyrD type B subunits.</text>
</comment>
<comment type="cofactor">
    <cofactor evidence="17">
        <name>[2Fe-2S] cluster</name>
        <dbReference type="ChEBI" id="CHEBI:190135"/>
    </cofactor>
    <text evidence="17">Binds 1 [2Fe-2S] cluster per subunit.</text>
</comment>
<proteinExistence type="inferred from homology"/>
<dbReference type="GO" id="GO:0044205">
    <property type="term" value="P:'de novo' UMP biosynthetic process"/>
    <property type="evidence" value="ECO:0007669"/>
    <property type="project" value="UniProtKB-UniRule"/>
</dbReference>
<name>A0A1I4IZY5_9BACI</name>
<dbReference type="Proteomes" id="UP000199668">
    <property type="component" value="Unassembled WGS sequence"/>
</dbReference>
<dbReference type="InterPro" id="IPR017927">
    <property type="entry name" value="FAD-bd_FR_type"/>
</dbReference>
<evidence type="ECO:0000256" key="5">
    <source>
        <dbReference type="ARBA" id="ARBA00022630"/>
    </source>
</evidence>
<dbReference type="InterPro" id="IPR017938">
    <property type="entry name" value="Riboflavin_synthase-like_b-brl"/>
</dbReference>
<dbReference type="SUPFAM" id="SSF63380">
    <property type="entry name" value="Riboflavin synthase domain-like"/>
    <property type="match status" value="1"/>
</dbReference>
<evidence type="ECO:0000256" key="6">
    <source>
        <dbReference type="ARBA" id="ARBA00022714"/>
    </source>
</evidence>
<evidence type="ECO:0000256" key="16">
    <source>
        <dbReference type="PIRSR" id="PIRSR006816-1"/>
    </source>
</evidence>
<sequence length="258" mass="27954">MKKENMIITTHRRIARDVYEMELEGDLVQETAGPGQFLHILPPLSDSMLLRRPISICKTDKKNSRLTIVYRAEGKGTNQLALAPVESRLDVMGPLGNGFPAADVPAGEHVLLTGGGIGVPPLYDTACNLREKGIELTTVLGFSDKGAVFYEEPFRELGDVYVATEDGSYGTAGFVTDAIAGENLFFDRIFACGPVPMLKALETAYPKARGSISLEERMGCGLGVCLACVCHSREDTDGTDYRKICSDGPVFSWGEVLL</sequence>
<evidence type="ECO:0000256" key="9">
    <source>
        <dbReference type="ARBA" id="ARBA00022975"/>
    </source>
</evidence>
<dbReference type="NCBIfam" id="NF000799">
    <property type="entry name" value="PRK00054.1-4"/>
    <property type="match status" value="1"/>
</dbReference>
<keyword evidence="7 15" id="KW-0479">Metal-binding</keyword>
<dbReference type="InterPro" id="IPR023455">
    <property type="entry name" value="Dihydroorotate_DHASE_ETsu"/>
</dbReference>
<comment type="pathway">
    <text evidence="1 15">Pyrimidine metabolism; UMP biosynthesis via de novo pathway; orotate from (S)-dihydroorotate (NAD(+) route): step 1/1.</text>
</comment>
<evidence type="ECO:0000256" key="10">
    <source>
        <dbReference type="ARBA" id="ARBA00022982"/>
    </source>
</evidence>
<evidence type="ECO:0000259" key="18">
    <source>
        <dbReference type="PROSITE" id="PS51384"/>
    </source>
</evidence>
<evidence type="ECO:0000313" key="19">
    <source>
        <dbReference type="EMBL" id="SFL59431.1"/>
    </source>
</evidence>
<dbReference type="CDD" id="cd06218">
    <property type="entry name" value="DHOD_e_trans"/>
    <property type="match status" value="1"/>
</dbReference>
<dbReference type="Gene3D" id="3.40.50.80">
    <property type="entry name" value="Nucleotide-binding domain of ferredoxin-NADP reductase (FNR) module"/>
    <property type="match status" value="1"/>
</dbReference>
<keyword evidence="20" id="KW-1185">Reference proteome</keyword>
<keyword evidence="6 15" id="KW-0001">2Fe-2S</keyword>
<gene>
    <name evidence="15" type="primary">pyrK</name>
    <name evidence="19" type="ORF">SAMN04488054_102303</name>
</gene>
<dbReference type="FunFam" id="2.10.240.10:FF:000001">
    <property type="entry name" value="Dihydroorotate dehydrogenase B (NAD(+)), electron transfer subunit"/>
    <property type="match status" value="1"/>
</dbReference>
<evidence type="ECO:0000256" key="3">
    <source>
        <dbReference type="ARBA" id="ARBA00011669"/>
    </source>
</evidence>
<dbReference type="GO" id="GO:0050660">
    <property type="term" value="F:flavin adenine dinucleotide binding"/>
    <property type="evidence" value="ECO:0007669"/>
    <property type="project" value="InterPro"/>
</dbReference>
<feature type="binding site" evidence="15 17">
    <location>
        <position position="220"/>
    </location>
    <ligand>
        <name>[2Fe-2S] cluster</name>
        <dbReference type="ChEBI" id="CHEBI:190135"/>
    </ligand>
</feature>
<evidence type="ECO:0000313" key="20">
    <source>
        <dbReference type="Proteomes" id="UP000199668"/>
    </source>
</evidence>
<dbReference type="GO" id="GO:0046872">
    <property type="term" value="F:metal ion binding"/>
    <property type="evidence" value="ECO:0007669"/>
    <property type="project" value="UniProtKB-KW"/>
</dbReference>
<dbReference type="EMBL" id="FOTY01000002">
    <property type="protein sequence ID" value="SFL59431.1"/>
    <property type="molecule type" value="Genomic_DNA"/>
</dbReference>
<dbReference type="HAMAP" id="MF_01211">
    <property type="entry name" value="DHODB_Fe_S_bind"/>
    <property type="match status" value="1"/>
</dbReference>
<feature type="domain" description="FAD-binding FR-type" evidence="18">
    <location>
        <begin position="1"/>
        <end position="101"/>
    </location>
</feature>
<evidence type="ECO:0000256" key="17">
    <source>
        <dbReference type="PIRSR" id="PIRSR006816-2"/>
    </source>
</evidence>
<dbReference type="GO" id="GO:0016491">
    <property type="term" value="F:oxidoreductase activity"/>
    <property type="evidence" value="ECO:0007669"/>
    <property type="project" value="InterPro"/>
</dbReference>
<dbReference type="InterPro" id="IPR019480">
    <property type="entry name" value="Dihydroorotate_DH_Fe-S-bd"/>
</dbReference>
<organism evidence="19 20">
    <name type="scientific">Salibacterium qingdaonense</name>
    <dbReference type="NCBI Taxonomy" id="266892"/>
    <lineage>
        <taxon>Bacteria</taxon>
        <taxon>Bacillati</taxon>
        <taxon>Bacillota</taxon>
        <taxon>Bacilli</taxon>
        <taxon>Bacillales</taxon>
        <taxon>Bacillaceae</taxon>
    </lineage>
</organism>
<evidence type="ECO:0000256" key="8">
    <source>
        <dbReference type="ARBA" id="ARBA00022827"/>
    </source>
</evidence>
<dbReference type="GO" id="GO:0051537">
    <property type="term" value="F:2 iron, 2 sulfur cluster binding"/>
    <property type="evidence" value="ECO:0007669"/>
    <property type="project" value="UniProtKB-KW"/>
</dbReference>
<dbReference type="Pfam" id="PF10418">
    <property type="entry name" value="DHODB_Fe-S_bind"/>
    <property type="match status" value="1"/>
</dbReference>
<keyword evidence="5 15" id="KW-0285">Flavoprotein</keyword>
<keyword evidence="8 15" id="KW-0274">FAD</keyword>
<comment type="cofactor">
    <cofactor evidence="15 16">
        <name>FAD</name>
        <dbReference type="ChEBI" id="CHEBI:57692"/>
    </cofactor>
    <text evidence="15 16">Binds 1 FAD per subunit.</text>
</comment>
<dbReference type="STRING" id="266892.SAMN04488054_102303"/>
<evidence type="ECO:0000256" key="1">
    <source>
        <dbReference type="ARBA" id="ARBA00004715"/>
    </source>
</evidence>
<accession>A0A1I4IZY5</accession>
<feature type="binding site" evidence="15 16">
    <location>
        <begin position="76"/>
        <end position="77"/>
    </location>
    <ligand>
        <name>FAD</name>
        <dbReference type="ChEBI" id="CHEBI:57692"/>
    </ligand>
</feature>
<feature type="binding site" evidence="15 17">
    <location>
        <position position="245"/>
    </location>
    <ligand>
        <name>[2Fe-2S] cluster</name>
        <dbReference type="ChEBI" id="CHEBI:190135"/>
    </ligand>
</feature>
<keyword evidence="12 15" id="KW-0411">Iron-sulfur</keyword>
<dbReference type="InterPro" id="IPR037117">
    <property type="entry name" value="Dihydroorotate_DH_ele_sf"/>
</dbReference>
<dbReference type="RefSeq" id="WP_090925553.1">
    <property type="nucleotide sequence ID" value="NZ_FOTY01000002.1"/>
</dbReference>
<evidence type="ECO:0000256" key="13">
    <source>
        <dbReference type="ARBA" id="ARBA00069792"/>
    </source>
</evidence>
<dbReference type="PIRSF" id="PIRSF006816">
    <property type="entry name" value="Cyc3_hyd_g"/>
    <property type="match status" value="1"/>
</dbReference>
<evidence type="ECO:0000256" key="15">
    <source>
        <dbReference type="HAMAP-Rule" id="MF_01211"/>
    </source>
</evidence>